<dbReference type="AlphaFoldDB" id="A0A401K0N2"/>
<evidence type="ECO:0000313" key="2">
    <source>
        <dbReference type="EMBL" id="GCB02326.1"/>
    </source>
</evidence>
<keyword evidence="1" id="KW-0479">Metal-binding</keyword>
<dbReference type="EMBL" id="BGOW01000050">
    <property type="protein sequence ID" value="GCB02326.1"/>
    <property type="molecule type" value="Genomic_DNA"/>
</dbReference>
<evidence type="ECO:0000313" key="3">
    <source>
        <dbReference type="Proteomes" id="UP000286806"/>
    </source>
</evidence>
<dbReference type="PANTHER" id="PTHR30304">
    <property type="entry name" value="D-TAGATOSE-1,6-BISPHOSPHATE ALDOLASE"/>
    <property type="match status" value="1"/>
</dbReference>
<reference evidence="2 3" key="1">
    <citation type="journal article" date="2019" name="Front. Microbiol.">
        <title>Genomes of Neutrophilic Sulfur-Oxidizing Chemolithoautotrophs Representing 9 Proteobacterial Species From 8 Genera.</title>
        <authorList>
            <person name="Watanabe T."/>
            <person name="Kojima H."/>
            <person name="Umezawa K."/>
            <person name="Hori C."/>
            <person name="Takasuka T.E."/>
            <person name="Kato Y."/>
            <person name="Fukui M."/>
        </authorList>
    </citation>
    <scope>NUCLEOTIDE SEQUENCE [LARGE SCALE GENOMIC DNA]</scope>
    <source>
        <strain evidence="2 3">TTN</strain>
    </source>
</reference>
<organism evidence="2 3">
    <name type="scientific">Sulfuriferula multivorans</name>
    <dbReference type="NCBI Taxonomy" id="1559896"/>
    <lineage>
        <taxon>Bacteria</taxon>
        <taxon>Pseudomonadati</taxon>
        <taxon>Pseudomonadota</taxon>
        <taxon>Betaproteobacteria</taxon>
        <taxon>Nitrosomonadales</taxon>
        <taxon>Sulfuricellaceae</taxon>
        <taxon>Sulfuriferula</taxon>
    </lineage>
</organism>
<dbReference type="Proteomes" id="UP000286806">
    <property type="component" value="Unassembled WGS sequence"/>
</dbReference>
<dbReference type="InterPro" id="IPR013785">
    <property type="entry name" value="Aldolase_TIM"/>
</dbReference>
<evidence type="ECO:0000256" key="1">
    <source>
        <dbReference type="PIRSR" id="PIRSR001359-3"/>
    </source>
</evidence>
<proteinExistence type="predicted"/>
<dbReference type="GO" id="GO:0016832">
    <property type="term" value="F:aldehyde-lyase activity"/>
    <property type="evidence" value="ECO:0007669"/>
    <property type="project" value="InterPro"/>
</dbReference>
<dbReference type="Pfam" id="PF01116">
    <property type="entry name" value="F_bP_aldolase"/>
    <property type="match status" value="1"/>
</dbReference>
<name>A0A401K0N2_9PROT</name>
<accession>A0A401K0N2</accession>
<dbReference type="PANTHER" id="PTHR30304:SF0">
    <property type="entry name" value="D-TAGATOSE-1,6-BISPHOSPHATE ALDOLASE SUBUNIT GATY-RELATED"/>
    <property type="match status" value="1"/>
</dbReference>
<dbReference type="InterPro" id="IPR050246">
    <property type="entry name" value="Class_II_FBP_aldolase"/>
</dbReference>
<gene>
    <name evidence="2" type="ORF">SFMTTN_3443</name>
</gene>
<dbReference type="RefSeq" id="WP_124706357.1">
    <property type="nucleotide sequence ID" value="NZ_BGOW01000050.1"/>
</dbReference>
<protein>
    <submittedName>
        <fullName evidence="2">Fructose-bisphosphate aldolase class II</fullName>
    </submittedName>
</protein>
<keyword evidence="1" id="KW-0862">Zinc</keyword>
<sequence length="301" mass="31669">MPLVDMQDMLGHAYRHGYAVGAFGVVNWNVLEGVIAAAEKMRAPIILSISKAYPGTDTIESLARAVTEMGHRATIPVTFQVEIESDPAGAEAAIDMGCCGIVFNASSKLLPENVALTQKVVALAAPLGVLVVGRVGLIETGQEDELVDASGNGATTPPEAKYYVDRTGVGCLAVSVSRICSGGSSKYNFTRLSKINQAVGIPLGIHGSAGYTDDQMRRMIGFGAAKINYSAPLLDIAAERIRNNVTAGALGYAATVAGVREAVQLETERCIQVWGSSGRAAEVLQQCRARKSFAPRAEKTV</sequence>
<dbReference type="Gene3D" id="3.20.20.70">
    <property type="entry name" value="Aldolase class I"/>
    <property type="match status" value="1"/>
</dbReference>
<dbReference type="InterPro" id="IPR000771">
    <property type="entry name" value="FBA_II"/>
</dbReference>
<keyword evidence="3" id="KW-1185">Reference proteome</keyword>
<dbReference type="OrthoDB" id="9803995at2"/>
<comment type="caution">
    <text evidence="2">The sequence shown here is derived from an EMBL/GenBank/DDBJ whole genome shotgun (WGS) entry which is preliminary data.</text>
</comment>
<dbReference type="SUPFAM" id="SSF51569">
    <property type="entry name" value="Aldolase"/>
    <property type="match status" value="1"/>
</dbReference>
<dbReference type="GO" id="GO:0008270">
    <property type="term" value="F:zinc ion binding"/>
    <property type="evidence" value="ECO:0007669"/>
    <property type="project" value="InterPro"/>
</dbReference>
<feature type="binding site" evidence="1">
    <location>
        <position position="206"/>
    </location>
    <ligand>
        <name>Zn(2+)</name>
        <dbReference type="ChEBI" id="CHEBI:29105"/>
        <label>1</label>
        <note>catalytic</note>
    </ligand>
</feature>
<comment type="cofactor">
    <cofactor evidence="1">
        <name>Zn(2+)</name>
        <dbReference type="ChEBI" id="CHEBI:29105"/>
    </cofactor>
    <text evidence="1">Binds 2 Zn(2+) ions per subunit. One is catalytic and the other provides a structural contribution.</text>
</comment>
<dbReference type="GO" id="GO:0005975">
    <property type="term" value="P:carbohydrate metabolic process"/>
    <property type="evidence" value="ECO:0007669"/>
    <property type="project" value="InterPro"/>
</dbReference>
<dbReference type="PIRSF" id="PIRSF001359">
    <property type="entry name" value="F_bP_aldolase_II"/>
    <property type="match status" value="1"/>
</dbReference>